<protein>
    <submittedName>
        <fullName evidence="2">Uncharacterized protein</fullName>
    </submittedName>
</protein>
<organism evidence="2 3">
    <name type="scientific">Eumeta variegata</name>
    <name type="common">Bagworm moth</name>
    <name type="synonym">Eumeta japonica</name>
    <dbReference type="NCBI Taxonomy" id="151549"/>
    <lineage>
        <taxon>Eukaryota</taxon>
        <taxon>Metazoa</taxon>
        <taxon>Ecdysozoa</taxon>
        <taxon>Arthropoda</taxon>
        <taxon>Hexapoda</taxon>
        <taxon>Insecta</taxon>
        <taxon>Pterygota</taxon>
        <taxon>Neoptera</taxon>
        <taxon>Endopterygota</taxon>
        <taxon>Lepidoptera</taxon>
        <taxon>Glossata</taxon>
        <taxon>Ditrysia</taxon>
        <taxon>Tineoidea</taxon>
        <taxon>Psychidae</taxon>
        <taxon>Oiketicinae</taxon>
        <taxon>Eumeta</taxon>
    </lineage>
</organism>
<feature type="compositionally biased region" description="Basic and acidic residues" evidence="1">
    <location>
        <begin position="90"/>
        <end position="106"/>
    </location>
</feature>
<gene>
    <name evidence="2" type="ORF">EVAR_64093_1</name>
</gene>
<keyword evidence="3" id="KW-1185">Reference proteome</keyword>
<dbReference type="AlphaFoldDB" id="A0A4C1ZIM2"/>
<reference evidence="2 3" key="1">
    <citation type="journal article" date="2019" name="Commun. Biol.">
        <title>The bagworm genome reveals a unique fibroin gene that provides high tensile strength.</title>
        <authorList>
            <person name="Kono N."/>
            <person name="Nakamura H."/>
            <person name="Ohtoshi R."/>
            <person name="Tomita M."/>
            <person name="Numata K."/>
            <person name="Arakawa K."/>
        </authorList>
    </citation>
    <scope>NUCLEOTIDE SEQUENCE [LARGE SCALE GENOMIC DNA]</scope>
</reference>
<proteinExistence type="predicted"/>
<feature type="compositionally biased region" description="Polar residues" evidence="1">
    <location>
        <begin position="177"/>
        <end position="187"/>
    </location>
</feature>
<accession>A0A4C1ZIM2</accession>
<name>A0A4C1ZIM2_EUMVA</name>
<dbReference type="Proteomes" id="UP000299102">
    <property type="component" value="Unassembled WGS sequence"/>
</dbReference>
<dbReference type="EMBL" id="BGZK01001827">
    <property type="protein sequence ID" value="GBP86964.1"/>
    <property type="molecule type" value="Genomic_DNA"/>
</dbReference>
<sequence length="193" mass="20912">MIYFGATNRPGRSAAIPFKKDSRSDFDNGPVAEAVYLLRRAPPRRPRRAPEASSCRAVVYLRDVAANTIKGITFLLFSYISMPRSSTSRTKRETCPQRRAGRETGRRRSSRSGEQTRGAGAPRLLTCSRARSSPAGGKYYTVNEKFTHVSAPNAPVRPATPPVTLLDVGEDGVGDGASSSFSLNKQILPQPGA</sequence>
<evidence type="ECO:0000313" key="2">
    <source>
        <dbReference type="EMBL" id="GBP86964.1"/>
    </source>
</evidence>
<feature type="region of interest" description="Disordered" evidence="1">
    <location>
        <begin position="86"/>
        <end position="133"/>
    </location>
</feature>
<feature type="region of interest" description="Disordered" evidence="1">
    <location>
        <begin position="169"/>
        <end position="193"/>
    </location>
</feature>
<evidence type="ECO:0000256" key="1">
    <source>
        <dbReference type="SAM" id="MobiDB-lite"/>
    </source>
</evidence>
<comment type="caution">
    <text evidence="2">The sequence shown here is derived from an EMBL/GenBank/DDBJ whole genome shotgun (WGS) entry which is preliminary data.</text>
</comment>
<evidence type="ECO:0000313" key="3">
    <source>
        <dbReference type="Proteomes" id="UP000299102"/>
    </source>
</evidence>